<organism evidence="1 2">
    <name type="scientific">Ceratopteris richardii</name>
    <name type="common">Triangle waterfern</name>
    <dbReference type="NCBI Taxonomy" id="49495"/>
    <lineage>
        <taxon>Eukaryota</taxon>
        <taxon>Viridiplantae</taxon>
        <taxon>Streptophyta</taxon>
        <taxon>Embryophyta</taxon>
        <taxon>Tracheophyta</taxon>
        <taxon>Polypodiopsida</taxon>
        <taxon>Polypodiidae</taxon>
        <taxon>Polypodiales</taxon>
        <taxon>Pteridineae</taxon>
        <taxon>Pteridaceae</taxon>
        <taxon>Parkerioideae</taxon>
        <taxon>Ceratopteris</taxon>
    </lineage>
</organism>
<dbReference type="SFLD" id="SFLDS00003">
    <property type="entry name" value="Haloacid_Dehalogenase"/>
    <property type="match status" value="1"/>
</dbReference>
<dbReference type="SFLD" id="SFLDG01132">
    <property type="entry name" value="C1.5.3:_5'-Nucleotidase_Like"/>
    <property type="match status" value="1"/>
</dbReference>
<dbReference type="Gene3D" id="3.40.50.1000">
    <property type="entry name" value="HAD superfamily/HAD-like"/>
    <property type="match status" value="1"/>
</dbReference>
<dbReference type="InterPro" id="IPR010237">
    <property type="entry name" value="Pyr-5-nucltdase"/>
</dbReference>
<dbReference type="NCBIfam" id="TIGR01509">
    <property type="entry name" value="HAD-SF-IA-v3"/>
    <property type="match status" value="1"/>
</dbReference>
<dbReference type="NCBIfam" id="TIGR01993">
    <property type="entry name" value="Pyr-5-nucltdase"/>
    <property type="match status" value="1"/>
</dbReference>
<dbReference type="AlphaFoldDB" id="A0A8T2SHN8"/>
<dbReference type="OMA" id="EYLEYSH"/>
<dbReference type="InterPro" id="IPR023214">
    <property type="entry name" value="HAD_sf"/>
</dbReference>
<accession>A0A8T2SHN8</accession>
<sequence>MERVECLLFDLDDTLYPSSLGILSSCAKNIVDFMVQRLAIPADDAPHLCISLYRSHGTTMAGLVSLGYTFDYDEFHEFVHGRLPYDALRPDPALRSLLLSLPQRKLVFTNADRVHAEKALSELGIEDCFERVICFETFNRNGTARVVCKPSLEAFHHAISIAGVDPSKTLFFDDSLRNVEGAKLAGMHAVLVGSHMRGIACIDTVHSLKEALPVLWQEEEKDDSGDELLQNAADETLAVPSEVVPVAAS</sequence>
<evidence type="ECO:0000313" key="1">
    <source>
        <dbReference type="EMBL" id="KAH7331545.1"/>
    </source>
</evidence>
<evidence type="ECO:0000313" key="2">
    <source>
        <dbReference type="Proteomes" id="UP000825935"/>
    </source>
</evidence>
<dbReference type="PROSITE" id="PS51257">
    <property type="entry name" value="PROKAR_LIPOPROTEIN"/>
    <property type="match status" value="1"/>
</dbReference>
<gene>
    <name evidence="1" type="ORF">KP509_20G039600</name>
</gene>
<proteinExistence type="predicted"/>
<name>A0A8T2SHN8_CERRI</name>
<dbReference type="CDD" id="cd02604">
    <property type="entry name" value="HAD_5NT"/>
    <property type="match status" value="1"/>
</dbReference>
<dbReference type="Proteomes" id="UP000825935">
    <property type="component" value="Chromosome 20"/>
</dbReference>
<dbReference type="InterPro" id="IPR036412">
    <property type="entry name" value="HAD-like_sf"/>
</dbReference>
<dbReference type="EMBL" id="CM035425">
    <property type="protein sequence ID" value="KAH7331545.1"/>
    <property type="molecule type" value="Genomic_DNA"/>
</dbReference>
<dbReference type="Gene3D" id="1.10.150.450">
    <property type="match status" value="1"/>
</dbReference>
<keyword evidence="2" id="KW-1185">Reference proteome</keyword>
<dbReference type="PANTHER" id="PTHR12725:SF117">
    <property type="entry name" value="HALOACID DEHALOGENASE-LIKE HYDROLASE"/>
    <property type="match status" value="1"/>
</dbReference>
<comment type="caution">
    <text evidence="1">The sequence shown here is derived from an EMBL/GenBank/DDBJ whole genome shotgun (WGS) entry which is preliminary data.</text>
</comment>
<protein>
    <submittedName>
        <fullName evidence="1">Uncharacterized protein</fullName>
    </submittedName>
</protein>
<dbReference type="Pfam" id="PF00702">
    <property type="entry name" value="Hydrolase"/>
    <property type="match status" value="1"/>
</dbReference>
<dbReference type="OrthoDB" id="1065058at2759"/>
<dbReference type="PANTHER" id="PTHR12725">
    <property type="entry name" value="HALOACID DEHALOGENASE-LIKE HYDROLASE"/>
    <property type="match status" value="1"/>
</dbReference>
<dbReference type="SFLD" id="SFLDG01129">
    <property type="entry name" value="C1.5:_HAD__Beta-PGM__Phosphata"/>
    <property type="match status" value="1"/>
</dbReference>
<reference evidence="1" key="1">
    <citation type="submission" date="2021-08" db="EMBL/GenBank/DDBJ databases">
        <title>WGS assembly of Ceratopteris richardii.</title>
        <authorList>
            <person name="Marchant D.B."/>
            <person name="Chen G."/>
            <person name="Jenkins J."/>
            <person name="Shu S."/>
            <person name="Leebens-Mack J."/>
            <person name="Grimwood J."/>
            <person name="Schmutz J."/>
            <person name="Soltis P."/>
            <person name="Soltis D."/>
            <person name="Chen Z.-H."/>
        </authorList>
    </citation>
    <scope>NUCLEOTIDE SEQUENCE</scope>
    <source>
        <strain evidence="1">Whitten #5841</strain>
        <tissue evidence="1">Leaf</tissue>
    </source>
</reference>
<dbReference type="InterPro" id="IPR006439">
    <property type="entry name" value="HAD-SF_hydro_IA"/>
</dbReference>
<dbReference type="SUPFAM" id="SSF56784">
    <property type="entry name" value="HAD-like"/>
    <property type="match status" value="1"/>
</dbReference>